<evidence type="ECO:0000256" key="1">
    <source>
        <dbReference type="ARBA" id="ARBA00004141"/>
    </source>
</evidence>
<feature type="transmembrane region" description="Helical" evidence="5">
    <location>
        <begin position="163"/>
        <end position="184"/>
    </location>
</feature>
<evidence type="ECO:0000259" key="6">
    <source>
        <dbReference type="PROSITE" id="PS50850"/>
    </source>
</evidence>
<protein>
    <submittedName>
        <fullName evidence="7">MFS transporter</fullName>
    </submittedName>
</protein>
<feature type="transmembrane region" description="Helical" evidence="5">
    <location>
        <begin position="75"/>
        <end position="96"/>
    </location>
</feature>
<evidence type="ECO:0000256" key="2">
    <source>
        <dbReference type="ARBA" id="ARBA00022692"/>
    </source>
</evidence>
<feature type="non-terminal residue" evidence="7">
    <location>
        <position position="329"/>
    </location>
</feature>
<dbReference type="InterPro" id="IPR020846">
    <property type="entry name" value="MFS_dom"/>
</dbReference>
<dbReference type="Proteomes" id="UP000712673">
    <property type="component" value="Unassembled WGS sequence"/>
</dbReference>
<comment type="subcellular location">
    <subcellularLocation>
        <location evidence="1">Membrane</location>
        <topology evidence="1">Multi-pass membrane protein</topology>
    </subcellularLocation>
</comment>
<dbReference type="PANTHER" id="PTHR23508:SF10">
    <property type="entry name" value="CARBOXYLIC ACID TRANSPORTER PROTEIN HOMOLOG"/>
    <property type="match status" value="1"/>
</dbReference>
<feature type="transmembrane region" description="Helical" evidence="5">
    <location>
        <begin position="103"/>
        <end position="122"/>
    </location>
</feature>
<dbReference type="PROSITE" id="PS00216">
    <property type="entry name" value="SUGAR_TRANSPORT_1"/>
    <property type="match status" value="1"/>
</dbReference>
<dbReference type="AlphaFoldDB" id="A0A937W2F2"/>
<dbReference type="InterPro" id="IPR011701">
    <property type="entry name" value="MFS"/>
</dbReference>
<dbReference type="EMBL" id="VGLS01000632">
    <property type="protein sequence ID" value="MBM3225621.1"/>
    <property type="molecule type" value="Genomic_DNA"/>
</dbReference>
<feature type="transmembrane region" description="Helical" evidence="5">
    <location>
        <begin position="283"/>
        <end position="305"/>
    </location>
</feature>
<sequence>MASSSSDPDSTRRSQRPRWLRLAPFLIHPPALTPRQWHVLGLIAAASLFDRYDLALFSLALKHIQAGLHIAEGDLGMLGALVRLGAFPAVGLMLVADRLGRRRLLLATILGYTLLTGATAFAPDAETFVILQVGARVFITAELLLAAVVIAEEFGANVRGWGIGAVHALASGGYALAWGLFAFVDILPSGWRALYLVGLVPLALMTFFRRSLPETAPFASHQARQPSPTGYTAYLAPLGALLRAYPGRLVAVSALAFLCGFTESPALFFEPKYVQEVHHWRPWHLSLLGVSGGFVAIYGYTYAGWLGDRFGRKRVTLLCCGIAPLLIVA</sequence>
<name>A0A937W2F2_UNCTE</name>
<dbReference type="GO" id="GO:0005886">
    <property type="term" value="C:plasma membrane"/>
    <property type="evidence" value="ECO:0007669"/>
    <property type="project" value="TreeGrafter"/>
</dbReference>
<dbReference type="Pfam" id="PF07690">
    <property type="entry name" value="MFS_1"/>
    <property type="match status" value="1"/>
</dbReference>
<keyword evidence="2 5" id="KW-0812">Transmembrane</keyword>
<keyword evidence="4 5" id="KW-0472">Membrane</keyword>
<feature type="transmembrane region" description="Helical" evidence="5">
    <location>
        <begin position="128"/>
        <end position="151"/>
    </location>
</feature>
<evidence type="ECO:0000256" key="5">
    <source>
        <dbReference type="SAM" id="Phobius"/>
    </source>
</evidence>
<keyword evidence="3 5" id="KW-1133">Transmembrane helix</keyword>
<evidence type="ECO:0000313" key="7">
    <source>
        <dbReference type="EMBL" id="MBM3225621.1"/>
    </source>
</evidence>
<dbReference type="PANTHER" id="PTHR23508">
    <property type="entry name" value="CARBOXYLIC ACID TRANSPORTER PROTEIN HOMOLOG"/>
    <property type="match status" value="1"/>
</dbReference>
<dbReference type="InterPro" id="IPR036259">
    <property type="entry name" value="MFS_trans_sf"/>
</dbReference>
<comment type="caution">
    <text evidence="7">The sequence shown here is derived from an EMBL/GenBank/DDBJ whole genome shotgun (WGS) entry which is preliminary data.</text>
</comment>
<feature type="transmembrane region" description="Helical" evidence="5">
    <location>
        <begin position="249"/>
        <end position="268"/>
    </location>
</feature>
<evidence type="ECO:0000256" key="3">
    <source>
        <dbReference type="ARBA" id="ARBA00022989"/>
    </source>
</evidence>
<feature type="transmembrane region" description="Helical" evidence="5">
    <location>
        <begin position="190"/>
        <end position="208"/>
    </location>
</feature>
<dbReference type="InterPro" id="IPR005829">
    <property type="entry name" value="Sugar_transporter_CS"/>
</dbReference>
<evidence type="ECO:0000313" key="8">
    <source>
        <dbReference type="Proteomes" id="UP000712673"/>
    </source>
</evidence>
<dbReference type="Gene3D" id="1.20.1250.20">
    <property type="entry name" value="MFS general substrate transporter like domains"/>
    <property type="match status" value="2"/>
</dbReference>
<organism evidence="7 8">
    <name type="scientific">Tectimicrobiota bacterium</name>
    <dbReference type="NCBI Taxonomy" id="2528274"/>
    <lineage>
        <taxon>Bacteria</taxon>
        <taxon>Pseudomonadati</taxon>
        <taxon>Nitrospinota/Tectimicrobiota group</taxon>
        <taxon>Candidatus Tectimicrobiota</taxon>
    </lineage>
</organism>
<reference evidence="7" key="1">
    <citation type="submission" date="2019-03" db="EMBL/GenBank/DDBJ databases">
        <title>Lake Tanganyika Metagenome-Assembled Genomes (MAGs).</title>
        <authorList>
            <person name="Tran P."/>
        </authorList>
    </citation>
    <scope>NUCLEOTIDE SEQUENCE</scope>
    <source>
        <strain evidence="7">K_DeepCast_65m_m2_066</strain>
    </source>
</reference>
<gene>
    <name evidence="7" type="ORF">FJZ47_17730</name>
</gene>
<evidence type="ECO:0000256" key="4">
    <source>
        <dbReference type="ARBA" id="ARBA00023136"/>
    </source>
</evidence>
<dbReference type="SUPFAM" id="SSF103473">
    <property type="entry name" value="MFS general substrate transporter"/>
    <property type="match status" value="1"/>
</dbReference>
<feature type="domain" description="Major facilitator superfamily (MFS) profile" evidence="6">
    <location>
        <begin position="39"/>
        <end position="329"/>
    </location>
</feature>
<dbReference type="GO" id="GO:0046943">
    <property type="term" value="F:carboxylic acid transmembrane transporter activity"/>
    <property type="evidence" value="ECO:0007669"/>
    <property type="project" value="TreeGrafter"/>
</dbReference>
<proteinExistence type="predicted"/>
<accession>A0A937W2F2</accession>
<dbReference type="PROSITE" id="PS50850">
    <property type="entry name" value="MFS"/>
    <property type="match status" value="1"/>
</dbReference>